<name>A0ACA9L047_9GLOM</name>
<organism evidence="1 2">
    <name type="scientific">Dentiscutata heterogama</name>
    <dbReference type="NCBI Taxonomy" id="1316150"/>
    <lineage>
        <taxon>Eukaryota</taxon>
        <taxon>Fungi</taxon>
        <taxon>Fungi incertae sedis</taxon>
        <taxon>Mucoromycota</taxon>
        <taxon>Glomeromycotina</taxon>
        <taxon>Glomeromycetes</taxon>
        <taxon>Diversisporales</taxon>
        <taxon>Gigasporaceae</taxon>
        <taxon>Dentiscutata</taxon>
    </lineage>
</organism>
<comment type="caution">
    <text evidence="1">The sequence shown here is derived from an EMBL/GenBank/DDBJ whole genome shotgun (WGS) entry which is preliminary data.</text>
</comment>
<evidence type="ECO:0000313" key="2">
    <source>
        <dbReference type="Proteomes" id="UP000789702"/>
    </source>
</evidence>
<reference evidence="1" key="1">
    <citation type="submission" date="2021-06" db="EMBL/GenBank/DDBJ databases">
        <authorList>
            <person name="Kallberg Y."/>
            <person name="Tangrot J."/>
            <person name="Rosling A."/>
        </authorList>
    </citation>
    <scope>NUCLEOTIDE SEQUENCE</scope>
    <source>
        <strain evidence="1">IL203A</strain>
    </source>
</reference>
<gene>
    <name evidence="1" type="ORF">DHETER_LOCUS3116</name>
</gene>
<proteinExistence type="predicted"/>
<keyword evidence="2" id="KW-1185">Reference proteome</keyword>
<dbReference type="Proteomes" id="UP000789702">
    <property type="component" value="Unassembled WGS sequence"/>
</dbReference>
<evidence type="ECO:0000313" key="1">
    <source>
        <dbReference type="EMBL" id="CAG8503489.1"/>
    </source>
</evidence>
<dbReference type="EMBL" id="CAJVPU010002570">
    <property type="protein sequence ID" value="CAG8503489.1"/>
    <property type="molecule type" value="Genomic_DNA"/>
</dbReference>
<protein>
    <submittedName>
        <fullName evidence="1">7317_t:CDS:1</fullName>
    </submittedName>
</protein>
<accession>A0ACA9L047</accession>
<feature type="non-terminal residue" evidence="1">
    <location>
        <position position="297"/>
    </location>
</feature>
<sequence length="297" mass="34450">MLSLLLQIKCYIFFLTLILYNADINVCNAHEKQTEQEAAIVARSLVFDTGTGTLVTVMNKFAKEELQGYPFGLFDYYSDDCPSSGNPLMLLSDYQLNVKNARENDFKVSLMIQKFSKNETYFPMAEPRLNLFGKLVKIEKDEIPAVQKCFLKKHPRARSWIPGRGHEFNFYRLKVIDIYFVGGFGDKRYIGYIDLMYYKSAQSQQLVVNTLRPVYNLVQLKLDDYKENELVLDTIHDLKLFFENSNNCTCYQTPKQKGFRTCFEKLLASDLCEVCTFFKAKLLAAKQDIDEYNKVQA</sequence>